<dbReference type="Proteomes" id="UP000587415">
    <property type="component" value="Unassembled WGS sequence"/>
</dbReference>
<proteinExistence type="predicted"/>
<feature type="domain" description="Phage capsid-like C-terminal" evidence="2">
    <location>
        <begin position="1"/>
        <end position="107"/>
    </location>
</feature>
<dbReference type="InterPro" id="IPR054612">
    <property type="entry name" value="Phage_capsid-like_C"/>
</dbReference>
<dbReference type="SUPFAM" id="SSF56563">
    <property type="entry name" value="Major capsid protein gp5"/>
    <property type="match status" value="1"/>
</dbReference>
<dbReference type="EMBL" id="JAATJM010000001">
    <property type="protein sequence ID" value="NJC41516.1"/>
    <property type="molecule type" value="Genomic_DNA"/>
</dbReference>
<dbReference type="Gene3D" id="3.30.2320.10">
    <property type="entry name" value="hypothetical protein PF0899 domain"/>
    <property type="match status" value="1"/>
</dbReference>
<dbReference type="NCBIfam" id="TIGR01554">
    <property type="entry name" value="major_cap_HK97"/>
    <property type="match status" value="1"/>
</dbReference>
<dbReference type="AlphaFoldDB" id="A0A7X5YKD0"/>
<gene>
    <name evidence="3" type="ORF">GGQ87_001774</name>
</gene>
<organism evidence="3 4">
    <name type="scientific">Brevundimonas alba</name>
    <dbReference type="NCBI Taxonomy" id="74314"/>
    <lineage>
        <taxon>Bacteria</taxon>
        <taxon>Pseudomonadati</taxon>
        <taxon>Pseudomonadota</taxon>
        <taxon>Alphaproteobacteria</taxon>
        <taxon>Caulobacterales</taxon>
        <taxon>Caulobacteraceae</taxon>
        <taxon>Brevundimonas</taxon>
    </lineage>
</organism>
<comment type="caution">
    <text evidence="3">The sequence shown here is derived from an EMBL/GenBank/DDBJ whole genome shotgun (WGS) entry which is preliminary data.</text>
</comment>
<sequence length="110" mass="12141">MNRRTVSAVRKFKDSDGAYIWQPAQRPGETASLLGYAVTEIETMPDVAANTAAIAFGDFQRGYLIVDRAGVRVLRDPYSAKPYVLFYTTKRVGGGVQNFDAIKVMKFAVS</sequence>
<dbReference type="InterPro" id="IPR024455">
    <property type="entry name" value="Phage_capsid"/>
</dbReference>
<reference evidence="3 4" key="1">
    <citation type="submission" date="2020-03" db="EMBL/GenBank/DDBJ databases">
        <title>Genomic Encyclopedia of Type Strains, Phase IV (KMG-IV): sequencing the most valuable type-strain genomes for metagenomic binning, comparative biology and taxonomic classification.</title>
        <authorList>
            <person name="Goeker M."/>
        </authorList>
    </citation>
    <scope>NUCLEOTIDE SEQUENCE [LARGE SCALE GENOMIC DNA]</scope>
    <source>
        <strain evidence="3 4">DSM 4736</strain>
    </source>
</reference>
<evidence type="ECO:0000313" key="3">
    <source>
        <dbReference type="EMBL" id="NJC41516.1"/>
    </source>
</evidence>
<keyword evidence="4" id="KW-1185">Reference proteome</keyword>
<accession>A0A7X5YKD0</accession>
<name>A0A7X5YKD0_9CAUL</name>
<evidence type="ECO:0000256" key="1">
    <source>
        <dbReference type="ARBA" id="ARBA00004328"/>
    </source>
</evidence>
<evidence type="ECO:0000259" key="2">
    <source>
        <dbReference type="Pfam" id="PF05065"/>
    </source>
</evidence>
<evidence type="ECO:0000313" key="4">
    <source>
        <dbReference type="Proteomes" id="UP000587415"/>
    </source>
</evidence>
<dbReference type="Pfam" id="PF05065">
    <property type="entry name" value="Phage_capsid"/>
    <property type="match status" value="1"/>
</dbReference>
<protein>
    <submittedName>
        <fullName evidence="3">HK97 family phage major capsid protein</fullName>
    </submittedName>
</protein>
<comment type="subcellular location">
    <subcellularLocation>
        <location evidence="1">Virion</location>
    </subcellularLocation>
</comment>